<evidence type="ECO:0000313" key="2">
    <source>
        <dbReference type="Proteomes" id="UP001234297"/>
    </source>
</evidence>
<name>A0ACC2LI83_PERAE</name>
<sequence length="74" mass="8345">MMMIGDGAGRPGSLDDRRWRWLPCLSRQSEMASRSETSRRAPNLVSQRHKVSLIGDGSRALCRLENETMVELGK</sequence>
<organism evidence="1 2">
    <name type="scientific">Persea americana</name>
    <name type="common">Avocado</name>
    <dbReference type="NCBI Taxonomy" id="3435"/>
    <lineage>
        <taxon>Eukaryota</taxon>
        <taxon>Viridiplantae</taxon>
        <taxon>Streptophyta</taxon>
        <taxon>Embryophyta</taxon>
        <taxon>Tracheophyta</taxon>
        <taxon>Spermatophyta</taxon>
        <taxon>Magnoliopsida</taxon>
        <taxon>Magnoliidae</taxon>
        <taxon>Laurales</taxon>
        <taxon>Lauraceae</taxon>
        <taxon>Persea</taxon>
    </lineage>
</organism>
<reference evidence="1 2" key="1">
    <citation type="journal article" date="2022" name="Hortic Res">
        <title>A haplotype resolved chromosomal level avocado genome allows analysis of novel avocado genes.</title>
        <authorList>
            <person name="Nath O."/>
            <person name="Fletcher S.J."/>
            <person name="Hayward A."/>
            <person name="Shaw L.M."/>
            <person name="Masouleh A.K."/>
            <person name="Furtado A."/>
            <person name="Henry R.J."/>
            <person name="Mitter N."/>
        </authorList>
    </citation>
    <scope>NUCLEOTIDE SEQUENCE [LARGE SCALE GENOMIC DNA]</scope>
    <source>
        <strain evidence="2">cv. Hass</strain>
    </source>
</reference>
<keyword evidence="2" id="KW-1185">Reference proteome</keyword>
<dbReference type="Proteomes" id="UP001234297">
    <property type="component" value="Chromosome 8"/>
</dbReference>
<accession>A0ACC2LI83</accession>
<protein>
    <submittedName>
        <fullName evidence="1">Uncharacterized protein</fullName>
    </submittedName>
</protein>
<evidence type="ECO:0000313" key="1">
    <source>
        <dbReference type="EMBL" id="KAJ8633112.1"/>
    </source>
</evidence>
<gene>
    <name evidence="1" type="ORF">MRB53_026448</name>
</gene>
<comment type="caution">
    <text evidence="1">The sequence shown here is derived from an EMBL/GenBank/DDBJ whole genome shotgun (WGS) entry which is preliminary data.</text>
</comment>
<proteinExistence type="predicted"/>
<dbReference type="EMBL" id="CM056816">
    <property type="protein sequence ID" value="KAJ8633112.1"/>
    <property type="molecule type" value="Genomic_DNA"/>
</dbReference>